<evidence type="ECO:0000256" key="1">
    <source>
        <dbReference type="ARBA" id="ARBA00004236"/>
    </source>
</evidence>
<feature type="region of interest" description="Disordered" evidence="7">
    <location>
        <begin position="230"/>
        <end position="249"/>
    </location>
</feature>
<keyword evidence="6" id="KW-0927">Auxin signaling pathway</keyword>
<protein>
    <submittedName>
        <fullName evidence="8">Uncharacterized protein</fullName>
    </submittedName>
</protein>
<evidence type="ECO:0000256" key="6">
    <source>
        <dbReference type="ARBA" id="ARBA00023294"/>
    </source>
</evidence>
<dbReference type="PANTHER" id="PTHR33541">
    <property type="entry name" value="PROTEIN BIG GRAIN 1-LIKE A-RELATED"/>
    <property type="match status" value="1"/>
</dbReference>
<evidence type="ECO:0000256" key="3">
    <source>
        <dbReference type="ARBA" id="ARBA00022448"/>
    </source>
</evidence>
<comment type="subcellular location">
    <subcellularLocation>
        <location evidence="1">Cell membrane</location>
    </subcellularLocation>
</comment>
<evidence type="ECO:0000256" key="5">
    <source>
        <dbReference type="ARBA" id="ARBA00023136"/>
    </source>
</evidence>
<organism evidence="8">
    <name type="scientific">Picea sitchensis</name>
    <name type="common">Sitka spruce</name>
    <name type="synonym">Pinus sitchensis</name>
    <dbReference type="NCBI Taxonomy" id="3332"/>
    <lineage>
        <taxon>Eukaryota</taxon>
        <taxon>Viridiplantae</taxon>
        <taxon>Streptophyta</taxon>
        <taxon>Embryophyta</taxon>
        <taxon>Tracheophyta</taxon>
        <taxon>Spermatophyta</taxon>
        <taxon>Pinopsida</taxon>
        <taxon>Pinidae</taxon>
        <taxon>Conifers I</taxon>
        <taxon>Pinales</taxon>
        <taxon>Pinaceae</taxon>
        <taxon>Picea</taxon>
    </lineage>
</organism>
<keyword evidence="3" id="KW-0813">Transport</keyword>
<sequence>MVRSTEVREGSASAFHHCRRNREYPSFSSALLEEISRSTENYTVEDEKINRLRREMKFSRYSSLEVPACKEPHAAGQGQEPGIEIGILKYFHGYVDQTSAHNDNYKDTDEAAEVDKKKPDREQVLAMLSNAYPSSRRPISSSEVQARAAAVALVCRRNCKWQWQSNVARHGSTHGKKTASSSSSSHGQVMRDALEQTRTSKVKETTKQPMSPGRRLANFLNSLFMAKRKSKRVTADSGHRSGSGKTPSKIESWKYKYGEKEKAASGQYNSVSVCSMSSVTSNCTSTASKTPNSNSSRLHHYEIYKSNPCNVRKSEHAMKRYDEFSFIDHASSCHNPKRLKSSFVNPKNGIQRSVNFYPTSTILDEYARPWNRLENHNRHSLPFQSKNLRRVQLLEKGMIPSECVIYHQDRKYSNKLVQTQEEDENGDDSGSDSSSDLFELQSLNAVNYSTELPVYETTNLETSRAIAEGLR</sequence>
<dbReference type="AlphaFoldDB" id="D5AEE8"/>
<evidence type="ECO:0000256" key="7">
    <source>
        <dbReference type="SAM" id="MobiDB-lite"/>
    </source>
</evidence>
<dbReference type="EMBL" id="BT124682">
    <property type="protein sequence ID" value="ADE77917.1"/>
    <property type="molecule type" value="mRNA"/>
</dbReference>
<evidence type="ECO:0000256" key="4">
    <source>
        <dbReference type="ARBA" id="ARBA00022475"/>
    </source>
</evidence>
<accession>D5AEE8</accession>
<feature type="region of interest" description="Disordered" evidence="7">
    <location>
        <begin position="168"/>
        <end position="215"/>
    </location>
</feature>
<reference evidence="8" key="1">
    <citation type="submission" date="2010-04" db="EMBL/GenBank/DDBJ databases">
        <authorList>
            <person name="Reid K.E."/>
            <person name="Liao N."/>
            <person name="Chan S."/>
            <person name="Docking R."/>
            <person name="Taylor G."/>
            <person name="Moore R."/>
            <person name="Mayo M."/>
            <person name="Munro S."/>
            <person name="King J."/>
            <person name="Yanchuk A."/>
            <person name="Holt R."/>
            <person name="Jones S."/>
            <person name="Marra M."/>
            <person name="Ritland C.E."/>
            <person name="Ritland K."/>
            <person name="Bohlmann J."/>
        </authorList>
    </citation>
    <scope>NUCLEOTIDE SEQUENCE</scope>
    <source>
        <tissue evidence="8">Bud</tissue>
    </source>
</reference>
<dbReference type="InterPro" id="IPR039621">
    <property type="entry name" value="BG1-like"/>
</dbReference>
<evidence type="ECO:0000313" key="8">
    <source>
        <dbReference type="EMBL" id="ADE77917.1"/>
    </source>
</evidence>
<name>D5AEE8_PICSI</name>
<comment type="similarity">
    <text evidence="2">Belongs to the BIG GRAIN 1 (BG1) plant protein family.</text>
</comment>
<dbReference type="PANTHER" id="PTHR33541:SF28">
    <property type="entry name" value="PROTEIN BIG GRAIN 1-LIKE A"/>
    <property type="match status" value="1"/>
</dbReference>
<dbReference type="GO" id="GO:0005886">
    <property type="term" value="C:plasma membrane"/>
    <property type="evidence" value="ECO:0007669"/>
    <property type="project" value="UniProtKB-SubCell"/>
</dbReference>
<dbReference type="GO" id="GO:0009734">
    <property type="term" value="P:auxin-activated signaling pathway"/>
    <property type="evidence" value="ECO:0007669"/>
    <property type="project" value="UniProtKB-KW"/>
</dbReference>
<keyword evidence="5" id="KW-0472">Membrane</keyword>
<evidence type="ECO:0000256" key="2">
    <source>
        <dbReference type="ARBA" id="ARBA00010067"/>
    </source>
</evidence>
<proteinExistence type="evidence at transcript level"/>
<keyword evidence="4" id="KW-1003">Cell membrane</keyword>